<evidence type="ECO:0000313" key="2">
    <source>
        <dbReference type="EMBL" id="RSM37938.1"/>
    </source>
</evidence>
<dbReference type="InterPro" id="IPR002591">
    <property type="entry name" value="Phosphodiest/P_Trfase"/>
</dbReference>
<dbReference type="Gene3D" id="3.40.720.10">
    <property type="entry name" value="Alkaline Phosphatase, subunit A"/>
    <property type="match status" value="1"/>
</dbReference>
<dbReference type="OrthoDB" id="8355658at2"/>
<feature type="chain" id="PRO_5038357414" evidence="1">
    <location>
        <begin position="39"/>
        <end position="555"/>
    </location>
</feature>
<accession>A0A428W4C1</accession>
<dbReference type="PANTHER" id="PTHR10151">
    <property type="entry name" value="ECTONUCLEOTIDE PYROPHOSPHATASE/PHOSPHODIESTERASE"/>
    <property type="match status" value="1"/>
</dbReference>
<feature type="signal peptide" evidence="1">
    <location>
        <begin position="1"/>
        <end position="38"/>
    </location>
</feature>
<gene>
    <name evidence="2" type="ORF">DMA12_34865</name>
</gene>
<sequence length="555" mass="57598">MPSAPVRAASSSKENSVPSTRTRAAALAVIAAATAAVAAPPASAGDRSAHVLLISVDGLHQSDLARYTATHPGSALTALLSHGTEYTHARTPVPSDSFPGLLAQVTGGTPATTGVYYDASYNRALLPPGTTSCAGARPGTAVNYTEDLDRAKDAIDAGQGLPGLPDNVLAMTGAPQTLLDPAGLPVDPRTCTPIYPHQYLKVNTVFEVARQAGLRTAWADKHPAYEILDGPSGTGVQDLFTPEINSLVPGGPGDWTADNAATQRYDSYKVRAVLNEIGGYDHSGTHRVGTPAVFGLNFQSVSTAQKLPRSGGRPGGYLPGDGGPGPVLSSALDFVDQQVAAITTELKQRHLDRSTTIILSAKHGQSPTDPAALTRIDDGALLDGLNATWRAVRPGAADLVAQATDDDAMLLWLTDRSPAAATFAKNYLLTRSGLGNDISGAPKPFVHSGLDQVYSGDDAARYFHARPGDPRVPDLVGIAHYGVVYTGGTKKIAEHGGAAPDDRDVPLVISGTGRPHTIAAPVGTTQIAPTILHLLGLRPDALQAVRIECTQILPG</sequence>
<reference evidence="2 3" key="1">
    <citation type="submission" date="2018-05" db="EMBL/GenBank/DDBJ databases">
        <title>Evolution of GPA BGCs.</title>
        <authorList>
            <person name="Waglechner N."/>
            <person name="Wright G.D."/>
        </authorList>
    </citation>
    <scope>NUCLEOTIDE SEQUENCE [LARGE SCALE GENOMIC DNA]</scope>
    <source>
        <strain evidence="2 3">DSM 5908</strain>
    </source>
</reference>
<dbReference type="EMBL" id="QHHU01000063">
    <property type="protein sequence ID" value="RSM37938.1"/>
    <property type="molecule type" value="Genomic_DNA"/>
</dbReference>
<dbReference type="AlphaFoldDB" id="A0A428W4C1"/>
<organism evidence="2 3">
    <name type="scientific">Amycolatopsis balhimycina DSM 5908</name>
    <dbReference type="NCBI Taxonomy" id="1081091"/>
    <lineage>
        <taxon>Bacteria</taxon>
        <taxon>Bacillati</taxon>
        <taxon>Actinomycetota</taxon>
        <taxon>Actinomycetes</taxon>
        <taxon>Pseudonocardiales</taxon>
        <taxon>Pseudonocardiaceae</taxon>
        <taxon>Amycolatopsis</taxon>
    </lineage>
</organism>
<dbReference type="Pfam" id="PF01663">
    <property type="entry name" value="Phosphodiest"/>
    <property type="match status" value="1"/>
</dbReference>
<evidence type="ECO:0000313" key="3">
    <source>
        <dbReference type="Proteomes" id="UP000286716"/>
    </source>
</evidence>
<name>A0A428W4C1_AMYBA</name>
<proteinExistence type="predicted"/>
<evidence type="ECO:0000256" key="1">
    <source>
        <dbReference type="SAM" id="SignalP"/>
    </source>
</evidence>
<keyword evidence="1" id="KW-0732">Signal</keyword>
<keyword evidence="3" id="KW-1185">Reference proteome</keyword>
<dbReference type="GO" id="GO:0016787">
    <property type="term" value="F:hydrolase activity"/>
    <property type="evidence" value="ECO:0007669"/>
    <property type="project" value="UniProtKB-ARBA"/>
</dbReference>
<dbReference type="Proteomes" id="UP000286716">
    <property type="component" value="Unassembled WGS sequence"/>
</dbReference>
<protein>
    <submittedName>
        <fullName evidence="2">Phosphodiesterase</fullName>
    </submittedName>
</protein>
<comment type="caution">
    <text evidence="2">The sequence shown here is derived from an EMBL/GenBank/DDBJ whole genome shotgun (WGS) entry which is preliminary data.</text>
</comment>
<dbReference type="PANTHER" id="PTHR10151:SF120">
    <property type="entry name" value="BIS(5'-ADENOSYL)-TRIPHOSPHATASE"/>
    <property type="match status" value="1"/>
</dbReference>
<dbReference type="SUPFAM" id="SSF53649">
    <property type="entry name" value="Alkaline phosphatase-like"/>
    <property type="match status" value="1"/>
</dbReference>
<dbReference type="InterPro" id="IPR017850">
    <property type="entry name" value="Alkaline_phosphatase_core_sf"/>
</dbReference>